<reference evidence="1 2" key="1">
    <citation type="submission" date="2016-02" db="EMBL/GenBank/DDBJ databases">
        <title>Band-tailed pigeon sequencing and assembly.</title>
        <authorList>
            <person name="Soares A.E."/>
            <person name="Novak B.J."/>
            <person name="Rice E.S."/>
            <person name="O'Connell B."/>
            <person name="Chang D."/>
            <person name="Weber S."/>
            <person name="Shapiro B."/>
        </authorList>
    </citation>
    <scope>NUCLEOTIDE SEQUENCE [LARGE SCALE GENOMIC DNA]</scope>
    <source>
        <strain evidence="1">BTP2013</strain>
        <tissue evidence="1">Blood</tissue>
    </source>
</reference>
<accession>A0A1V4K062</accession>
<evidence type="ECO:0000313" key="2">
    <source>
        <dbReference type="Proteomes" id="UP000190648"/>
    </source>
</evidence>
<keyword evidence="2" id="KW-1185">Reference proteome</keyword>
<dbReference type="AlphaFoldDB" id="A0A1V4K062"/>
<protein>
    <submittedName>
        <fullName evidence="1">Uncharacterized protein</fullName>
    </submittedName>
</protein>
<organism evidence="1 2">
    <name type="scientific">Patagioenas fasciata monilis</name>
    <dbReference type="NCBI Taxonomy" id="372326"/>
    <lineage>
        <taxon>Eukaryota</taxon>
        <taxon>Metazoa</taxon>
        <taxon>Chordata</taxon>
        <taxon>Craniata</taxon>
        <taxon>Vertebrata</taxon>
        <taxon>Euteleostomi</taxon>
        <taxon>Archelosauria</taxon>
        <taxon>Archosauria</taxon>
        <taxon>Dinosauria</taxon>
        <taxon>Saurischia</taxon>
        <taxon>Theropoda</taxon>
        <taxon>Coelurosauria</taxon>
        <taxon>Aves</taxon>
        <taxon>Neognathae</taxon>
        <taxon>Neoaves</taxon>
        <taxon>Columbimorphae</taxon>
        <taxon>Columbiformes</taxon>
        <taxon>Columbidae</taxon>
        <taxon>Patagioenas</taxon>
    </lineage>
</organism>
<comment type="caution">
    <text evidence="1">The sequence shown here is derived from an EMBL/GenBank/DDBJ whole genome shotgun (WGS) entry which is preliminary data.</text>
</comment>
<dbReference type="Proteomes" id="UP000190648">
    <property type="component" value="Unassembled WGS sequence"/>
</dbReference>
<dbReference type="EMBL" id="LSYS01005240">
    <property type="protein sequence ID" value="OPJ77848.1"/>
    <property type="molecule type" value="Genomic_DNA"/>
</dbReference>
<name>A0A1V4K062_PATFA</name>
<gene>
    <name evidence="1" type="ORF">AV530_000136</name>
</gene>
<evidence type="ECO:0000313" key="1">
    <source>
        <dbReference type="EMBL" id="OPJ77848.1"/>
    </source>
</evidence>
<sequence>MQPFFKMHLVSKSGRVGVWRTQWEPMDLTSELKEPKVGLGHNSGADAAEVRDEHWIVQTGLQRVGKRVAPPLLFGFLLLHPRTTLTLPASITQGWSLLKKNRIGQGLRTEQHLLAWQLVSGHHKLRIRSPKSYTRGYGDIHHTVLLTAEAGCTS</sequence>
<proteinExistence type="predicted"/>